<dbReference type="GO" id="GO:0034213">
    <property type="term" value="P:quinolinate catabolic process"/>
    <property type="evidence" value="ECO:0007669"/>
    <property type="project" value="TreeGrafter"/>
</dbReference>
<evidence type="ECO:0000256" key="10">
    <source>
        <dbReference type="PIRSR" id="PIRSR006250-1"/>
    </source>
</evidence>
<evidence type="ECO:0000313" key="13">
    <source>
        <dbReference type="EMBL" id="EFI36281.1"/>
    </source>
</evidence>
<dbReference type="NCBIfam" id="TIGR00078">
    <property type="entry name" value="nadC"/>
    <property type="match status" value="1"/>
</dbReference>
<dbReference type="RefSeq" id="WP_008869400.1">
    <property type="nucleotide sequence ID" value="NZ_ACJN02000001.1"/>
</dbReference>
<comment type="caution">
    <text evidence="13">The sequence shown here is derived from an EMBL/GenBank/DDBJ whole genome shotgun (WGS) entry which is preliminary data.</text>
</comment>
<evidence type="ECO:0000256" key="4">
    <source>
        <dbReference type="ARBA" id="ARBA00011944"/>
    </source>
</evidence>
<dbReference type="eggNOG" id="COG0157">
    <property type="taxonomic scope" value="Bacteria"/>
</dbReference>
<organism evidence="13 14">
    <name type="scientific">Desulfonatronospira thiodismutans ASO3-1</name>
    <dbReference type="NCBI Taxonomy" id="555779"/>
    <lineage>
        <taxon>Bacteria</taxon>
        <taxon>Pseudomonadati</taxon>
        <taxon>Thermodesulfobacteriota</taxon>
        <taxon>Desulfovibrionia</taxon>
        <taxon>Desulfovibrionales</taxon>
        <taxon>Desulfonatronovibrionaceae</taxon>
        <taxon>Desulfonatronospira</taxon>
    </lineage>
</organism>
<comment type="function">
    <text evidence="1">Involved in the catabolism of quinolinic acid (QA).</text>
</comment>
<dbReference type="InterPro" id="IPR027277">
    <property type="entry name" value="NadC/ModD"/>
</dbReference>
<keyword evidence="14" id="KW-1185">Reference proteome</keyword>
<keyword evidence="7 9" id="KW-0808">Transferase</keyword>
<dbReference type="PANTHER" id="PTHR32179">
    <property type="entry name" value="NICOTINATE-NUCLEOTIDE PYROPHOSPHORYLASE [CARBOXYLATING]"/>
    <property type="match status" value="1"/>
</dbReference>
<evidence type="ECO:0000259" key="12">
    <source>
        <dbReference type="Pfam" id="PF02749"/>
    </source>
</evidence>
<feature type="binding site" evidence="10">
    <location>
        <position position="108"/>
    </location>
    <ligand>
        <name>substrate</name>
    </ligand>
</feature>
<feature type="binding site" evidence="10">
    <location>
        <position position="165"/>
    </location>
    <ligand>
        <name>substrate</name>
    </ligand>
</feature>
<keyword evidence="5" id="KW-0662">Pyridine nucleotide biosynthesis</keyword>
<evidence type="ECO:0000256" key="3">
    <source>
        <dbReference type="ARBA" id="ARBA00009400"/>
    </source>
</evidence>
<dbReference type="EC" id="2.4.2.19" evidence="4"/>
<comment type="similarity">
    <text evidence="3 9">Belongs to the NadC/ModD family.</text>
</comment>
<sequence>MKKQNDFENFFHAGIMDHLEALIRLALQEDGQDLTSMAVFSPEDKCLAVIKARQKTLVAGLPLVQIILNKIAGESRPEFMVQEGDLVDPNTPVVNIRGGTCKILRAERIILNFMARLSGIANLTRAYIQKIQDTDVKLLDTRKTTPGHRYLEKYAVRLGGGMNHRMDLEEMLMLKDNHIDQAGSIEKAVQILRNTYQPCPPVEVECRSVDDVREAVRAGSDRIMLDNMGMDEIRFSLKITRQAGVESEISGGVNLDNIRDLALLGPTYISVGALTHSAVAADFSMNMEI</sequence>
<feature type="domain" description="Quinolinate phosphoribosyl transferase N-terminal" evidence="12">
    <location>
        <begin position="33"/>
        <end position="118"/>
    </location>
</feature>
<protein>
    <recommendedName>
        <fullName evidence="4">nicotinate-nucleotide diphosphorylase (carboxylating)</fullName>
        <ecNumber evidence="4">2.4.2.19</ecNumber>
    </recommendedName>
    <alternativeName>
        <fullName evidence="8">Quinolinate phosphoribosyltransferase [decarboxylating]</fullName>
    </alternativeName>
</protein>
<dbReference type="GO" id="GO:0009435">
    <property type="term" value="P:NAD+ biosynthetic process"/>
    <property type="evidence" value="ECO:0007669"/>
    <property type="project" value="UniProtKB-UniPathway"/>
</dbReference>
<dbReference type="Gene3D" id="3.90.1170.20">
    <property type="entry name" value="Quinolinate phosphoribosyl transferase, N-terminal domain"/>
    <property type="match status" value="1"/>
</dbReference>
<evidence type="ECO:0000256" key="2">
    <source>
        <dbReference type="ARBA" id="ARBA00004893"/>
    </source>
</evidence>
<dbReference type="CDD" id="cd01572">
    <property type="entry name" value="QPRTase"/>
    <property type="match status" value="1"/>
</dbReference>
<evidence type="ECO:0000256" key="1">
    <source>
        <dbReference type="ARBA" id="ARBA00003237"/>
    </source>
</evidence>
<evidence type="ECO:0000256" key="5">
    <source>
        <dbReference type="ARBA" id="ARBA00022642"/>
    </source>
</evidence>
<feature type="binding site" evidence="10">
    <location>
        <position position="205"/>
    </location>
    <ligand>
        <name>substrate</name>
    </ligand>
</feature>
<feature type="domain" description="Quinolinate phosphoribosyl transferase C-terminal" evidence="11">
    <location>
        <begin position="120"/>
        <end position="285"/>
    </location>
</feature>
<feature type="binding site" evidence="10">
    <location>
        <begin position="271"/>
        <end position="273"/>
    </location>
    <ligand>
        <name>substrate</name>
    </ligand>
</feature>
<dbReference type="GO" id="GO:0004514">
    <property type="term" value="F:nicotinate-nucleotide diphosphorylase (carboxylating) activity"/>
    <property type="evidence" value="ECO:0007669"/>
    <property type="project" value="UniProtKB-EC"/>
</dbReference>
<keyword evidence="6 9" id="KW-0328">Glycosyltransferase</keyword>
<evidence type="ECO:0000256" key="8">
    <source>
        <dbReference type="ARBA" id="ARBA00033102"/>
    </source>
</evidence>
<dbReference type="InterPro" id="IPR036068">
    <property type="entry name" value="Nicotinate_pribotase-like_C"/>
</dbReference>
<comment type="pathway">
    <text evidence="2">Cofactor biosynthesis; NAD(+) biosynthesis; nicotinate D-ribonucleotide from quinolinate: step 1/1.</text>
</comment>
<evidence type="ECO:0000256" key="7">
    <source>
        <dbReference type="ARBA" id="ARBA00022679"/>
    </source>
</evidence>
<dbReference type="InterPro" id="IPR037128">
    <property type="entry name" value="Quinolinate_PRibosylTase_N_sf"/>
</dbReference>
<dbReference type="PIRSF" id="PIRSF006250">
    <property type="entry name" value="NadC_ModD"/>
    <property type="match status" value="1"/>
</dbReference>
<feature type="binding site" evidence="10">
    <location>
        <begin position="250"/>
        <end position="252"/>
    </location>
    <ligand>
        <name>substrate</name>
    </ligand>
</feature>
<dbReference type="Pfam" id="PF01729">
    <property type="entry name" value="QRPTase_C"/>
    <property type="match status" value="1"/>
</dbReference>
<dbReference type="AlphaFoldDB" id="D6SK78"/>
<dbReference type="FunFam" id="3.20.20.70:FF:000030">
    <property type="entry name" value="Nicotinate-nucleotide pyrophosphorylase, carboxylating"/>
    <property type="match status" value="1"/>
</dbReference>
<name>D6SK78_9BACT</name>
<dbReference type="EMBL" id="ACJN02000001">
    <property type="protein sequence ID" value="EFI36281.1"/>
    <property type="molecule type" value="Genomic_DNA"/>
</dbReference>
<evidence type="ECO:0000313" key="14">
    <source>
        <dbReference type="Proteomes" id="UP000005496"/>
    </source>
</evidence>
<dbReference type="UniPathway" id="UPA00253">
    <property type="reaction ID" value="UER00331"/>
</dbReference>
<proteinExistence type="inferred from homology"/>
<evidence type="ECO:0000256" key="9">
    <source>
        <dbReference type="PIRNR" id="PIRNR006250"/>
    </source>
</evidence>
<reference evidence="13" key="1">
    <citation type="submission" date="2010-05" db="EMBL/GenBank/DDBJ databases">
        <title>The draft genome of Desulfonatronospira thiodismutans ASO3-1.</title>
        <authorList>
            <consortium name="US DOE Joint Genome Institute (JGI-PGF)"/>
            <person name="Lucas S."/>
            <person name="Copeland A."/>
            <person name="Lapidus A."/>
            <person name="Cheng J.-F."/>
            <person name="Bruce D."/>
            <person name="Goodwin L."/>
            <person name="Pitluck S."/>
            <person name="Chertkov O."/>
            <person name="Brettin T."/>
            <person name="Detter J.C."/>
            <person name="Han C."/>
            <person name="Land M.L."/>
            <person name="Hauser L."/>
            <person name="Kyrpides N."/>
            <person name="Mikhailova N."/>
            <person name="Muyzer G."/>
            <person name="Woyke T."/>
        </authorList>
    </citation>
    <scope>NUCLEOTIDE SEQUENCE [LARGE SCALE GENOMIC DNA]</scope>
    <source>
        <strain evidence="13">ASO3-1</strain>
    </source>
</reference>
<feature type="binding site" evidence="10">
    <location>
        <position position="226"/>
    </location>
    <ligand>
        <name>substrate</name>
    </ligand>
</feature>
<evidence type="ECO:0000259" key="11">
    <source>
        <dbReference type="Pfam" id="PF01729"/>
    </source>
</evidence>
<dbReference type="InterPro" id="IPR013785">
    <property type="entry name" value="Aldolase_TIM"/>
</dbReference>
<gene>
    <name evidence="13" type="ORF">Dthio_PD3744</name>
</gene>
<dbReference type="InterPro" id="IPR002638">
    <property type="entry name" value="Quinolinate_PRibosylTrfase_C"/>
</dbReference>
<dbReference type="PANTHER" id="PTHR32179:SF3">
    <property type="entry name" value="NICOTINATE-NUCLEOTIDE PYROPHOSPHORYLASE [CARBOXYLATING]"/>
    <property type="match status" value="1"/>
</dbReference>
<dbReference type="SUPFAM" id="SSF51690">
    <property type="entry name" value="Nicotinate/Quinolinate PRTase C-terminal domain-like"/>
    <property type="match status" value="1"/>
</dbReference>
<dbReference type="InterPro" id="IPR022412">
    <property type="entry name" value="Quinolinate_PRibosylTrfase_N"/>
</dbReference>
<feature type="binding site" evidence="10">
    <location>
        <position position="175"/>
    </location>
    <ligand>
        <name>substrate</name>
    </ligand>
</feature>
<dbReference type="SUPFAM" id="SSF54675">
    <property type="entry name" value="Nicotinate/Quinolinate PRTase N-terminal domain-like"/>
    <property type="match status" value="1"/>
</dbReference>
<dbReference type="InterPro" id="IPR004393">
    <property type="entry name" value="NadC"/>
</dbReference>
<dbReference type="GO" id="GO:0005737">
    <property type="term" value="C:cytoplasm"/>
    <property type="evidence" value="ECO:0007669"/>
    <property type="project" value="TreeGrafter"/>
</dbReference>
<dbReference type="Pfam" id="PF02749">
    <property type="entry name" value="QRPTase_N"/>
    <property type="match status" value="1"/>
</dbReference>
<dbReference type="Gene3D" id="3.20.20.70">
    <property type="entry name" value="Aldolase class I"/>
    <property type="match status" value="1"/>
</dbReference>
<dbReference type="Proteomes" id="UP000005496">
    <property type="component" value="Unassembled WGS sequence"/>
</dbReference>
<evidence type="ECO:0000256" key="6">
    <source>
        <dbReference type="ARBA" id="ARBA00022676"/>
    </source>
</evidence>
<feature type="binding site" evidence="10">
    <location>
        <begin position="141"/>
        <end position="143"/>
    </location>
    <ligand>
        <name>substrate</name>
    </ligand>
</feature>
<accession>D6SK78</accession>